<feature type="compositionally biased region" description="Basic and acidic residues" evidence="1">
    <location>
        <begin position="61"/>
        <end position="71"/>
    </location>
</feature>
<gene>
    <name evidence="2" type="ORF">PT974_11643</name>
</gene>
<dbReference type="EMBL" id="JAVFKD010000016">
    <property type="protein sequence ID" value="KAK5987512.1"/>
    <property type="molecule type" value="Genomic_DNA"/>
</dbReference>
<evidence type="ECO:0000313" key="2">
    <source>
        <dbReference type="EMBL" id="KAK5987512.1"/>
    </source>
</evidence>
<evidence type="ECO:0000313" key="3">
    <source>
        <dbReference type="Proteomes" id="UP001338125"/>
    </source>
</evidence>
<feature type="region of interest" description="Disordered" evidence="1">
    <location>
        <begin position="50"/>
        <end position="83"/>
    </location>
</feature>
<accession>A0ABR0S6N5</accession>
<name>A0ABR0S6N5_9HYPO</name>
<protein>
    <submittedName>
        <fullName evidence="2">Uncharacterized protein</fullName>
    </submittedName>
</protein>
<reference evidence="2 3" key="1">
    <citation type="submission" date="2024-01" db="EMBL/GenBank/DDBJ databases">
        <title>Complete genome of Cladobotryum mycophilum ATHUM6906.</title>
        <authorList>
            <person name="Christinaki A.C."/>
            <person name="Myridakis A.I."/>
            <person name="Kouvelis V.N."/>
        </authorList>
    </citation>
    <scope>NUCLEOTIDE SEQUENCE [LARGE SCALE GENOMIC DNA]</scope>
    <source>
        <strain evidence="2 3">ATHUM6906</strain>
    </source>
</reference>
<comment type="caution">
    <text evidence="2">The sequence shown here is derived from an EMBL/GenBank/DDBJ whole genome shotgun (WGS) entry which is preliminary data.</text>
</comment>
<sequence length="83" mass="9079">MAAEFAAGMKQGLVPIQCDMCSLKSVECEYCRGSLVRMVPPGYPNVPAFAAPMMHHSGPSAERDRPRDRSHGPSRSRSVCSKR</sequence>
<keyword evidence="3" id="KW-1185">Reference proteome</keyword>
<organism evidence="2 3">
    <name type="scientific">Cladobotryum mycophilum</name>
    <dbReference type="NCBI Taxonomy" id="491253"/>
    <lineage>
        <taxon>Eukaryota</taxon>
        <taxon>Fungi</taxon>
        <taxon>Dikarya</taxon>
        <taxon>Ascomycota</taxon>
        <taxon>Pezizomycotina</taxon>
        <taxon>Sordariomycetes</taxon>
        <taxon>Hypocreomycetidae</taxon>
        <taxon>Hypocreales</taxon>
        <taxon>Hypocreaceae</taxon>
        <taxon>Cladobotryum</taxon>
    </lineage>
</organism>
<feature type="compositionally biased region" description="Polar residues" evidence="1">
    <location>
        <begin position="73"/>
        <end position="83"/>
    </location>
</feature>
<proteinExistence type="predicted"/>
<dbReference type="Proteomes" id="UP001338125">
    <property type="component" value="Unassembled WGS sequence"/>
</dbReference>
<evidence type="ECO:0000256" key="1">
    <source>
        <dbReference type="SAM" id="MobiDB-lite"/>
    </source>
</evidence>